<dbReference type="InterPro" id="IPR015813">
    <property type="entry name" value="Pyrv/PenolPyrv_kinase-like_dom"/>
</dbReference>
<dbReference type="InterPro" id="IPR040442">
    <property type="entry name" value="Pyrv_kinase-like_dom_sf"/>
</dbReference>
<evidence type="ECO:0000313" key="17">
    <source>
        <dbReference type="Proteomes" id="UP000323000"/>
    </source>
</evidence>
<dbReference type="Gene3D" id="3.20.20.60">
    <property type="entry name" value="Phosphoenolpyruvate-binding domains"/>
    <property type="match status" value="2"/>
</dbReference>
<evidence type="ECO:0000259" key="15">
    <source>
        <dbReference type="Pfam" id="PF02887"/>
    </source>
</evidence>
<gene>
    <name evidence="16" type="ORF">EZV62_006014</name>
</gene>
<dbReference type="AlphaFoldDB" id="A0A5C7IPT9"/>
<evidence type="ECO:0000256" key="8">
    <source>
        <dbReference type="ARBA" id="ARBA00022777"/>
    </source>
</evidence>
<feature type="domain" description="Pyruvate kinase C-terminal" evidence="15">
    <location>
        <begin position="161"/>
        <end position="228"/>
    </location>
</feature>
<reference evidence="17" key="1">
    <citation type="journal article" date="2019" name="Gigascience">
        <title>De novo genome assembly of the endangered Acer yangbiense, a plant species with extremely small populations endemic to Yunnan Province, China.</title>
        <authorList>
            <person name="Yang J."/>
            <person name="Wariss H.M."/>
            <person name="Tao L."/>
            <person name="Zhang R."/>
            <person name="Yun Q."/>
            <person name="Hollingsworth P."/>
            <person name="Dao Z."/>
            <person name="Luo G."/>
            <person name="Guo H."/>
            <person name="Ma Y."/>
            <person name="Sun W."/>
        </authorList>
    </citation>
    <scope>NUCLEOTIDE SEQUENCE [LARGE SCALE GENOMIC DNA]</scope>
    <source>
        <strain evidence="17">cv. Malutang</strain>
    </source>
</reference>
<evidence type="ECO:0000256" key="4">
    <source>
        <dbReference type="ARBA" id="ARBA00012142"/>
    </source>
</evidence>
<dbReference type="SUPFAM" id="SSF51621">
    <property type="entry name" value="Phosphoenolpyruvate/pyruvate domain"/>
    <property type="match status" value="1"/>
</dbReference>
<keyword evidence="7" id="KW-0547">Nucleotide-binding</keyword>
<dbReference type="Proteomes" id="UP000323000">
    <property type="component" value="Chromosome 2"/>
</dbReference>
<organism evidence="16 17">
    <name type="scientific">Acer yangbiense</name>
    <dbReference type="NCBI Taxonomy" id="1000413"/>
    <lineage>
        <taxon>Eukaryota</taxon>
        <taxon>Viridiplantae</taxon>
        <taxon>Streptophyta</taxon>
        <taxon>Embryophyta</taxon>
        <taxon>Tracheophyta</taxon>
        <taxon>Spermatophyta</taxon>
        <taxon>Magnoliopsida</taxon>
        <taxon>eudicotyledons</taxon>
        <taxon>Gunneridae</taxon>
        <taxon>Pentapetalae</taxon>
        <taxon>rosids</taxon>
        <taxon>malvids</taxon>
        <taxon>Sapindales</taxon>
        <taxon>Sapindaceae</taxon>
        <taxon>Hippocastanoideae</taxon>
        <taxon>Acereae</taxon>
        <taxon>Acer</taxon>
    </lineage>
</organism>
<sequence>MDITVSFLSADKDWDDIKFGVDNKVDFYAVSFIKDAQVAAMQIYMSVLRLKVQTLYQIYTRSSQHLMSIGKAVIVATNMLESMIVHPTPTRAEVSDIAIAVREGADAVMLSRETAHGKFPLKAVKVMHTVSLRTEATIPGGTMPHNLGQAFKNHMSKMFAYHATMMSNTLGTSIVVFTKTGFMAILLSHYRPSGTIFAFTNELSLYQGVCPIYMQFSDDAEETFENALGLPQVTYLEARNGKRRRRGSTSSELQTAHLAIPINSQYSGPKSVDTKIGARVAQLITAEEFPH</sequence>
<dbReference type="PANTHER" id="PTHR11817">
    <property type="entry name" value="PYRUVATE KINASE"/>
    <property type="match status" value="1"/>
</dbReference>
<evidence type="ECO:0000313" key="16">
    <source>
        <dbReference type="EMBL" id="TXG71079.1"/>
    </source>
</evidence>
<dbReference type="EC" id="2.7.1.40" evidence="4"/>
<keyword evidence="11" id="KW-0324">Glycolysis</keyword>
<comment type="catalytic activity">
    <reaction evidence="13">
        <text>pyruvate + ATP = phosphoenolpyruvate + ADP + H(+)</text>
        <dbReference type="Rhea" id="RHEA:18157"/>
        <dbReference type="ChEBI" id="CHEBI:15361"/>
        <dbReference type="ChEBI" id="CHEBI:15378"/>
        <dbReference type="ChEBI" id="CHEBI:30616"/>
        <dbReference type="ChEBI" id="CHEBI:58702"/>
        <dbReference type="ChEBI" id="CHEBI:456216"/>
        <dbReference type="EC" id="2.7.1.40"/>
    </reaction>
</comment>
<keyword evidence="6" id="KW-0479">Metal-binding</keyword>
<dbReference type="GO" id="GO:0005524">
    <property type="term" value="F:ATP binding"/>
    <property type="evidence" value="ECO:0007669"/>
    <property type="project" value="UniProtKB-KW"/>
</dbReference>
<dbReference type="Pfam" id="PF00224">
    <property type="entry name" value="PK"/>
    <property type="match status" value="1"/>
</dbReference>
<evidence type="ECO:0000256" key="3">
    <source>
        <dbReference type="ARBA" id="ARBA00008663"/>
    </source>
</evidence>
<dbReference type="UniPathway" id="UPA00109">
    <property type="reaction ID" value="UER00188"/>
</dbReference>
<dbReference type="InterPro" id="IPR015795">
    <property type="entry name" value="Pyrv_Knase_C"/>
</dbReference>
<evidence type="ECO:0000256" key="7">
    <source>
        <dbReference type="ARBA" id="ARBA00022741"/>
    </source>
</evidence>
<evidence type="ECO:0000256" key="2">
    <source>
        <dbReference type="ARBA" id="ARBA00004997"/>
    </source>
</evidence>
<dbReference type="OrthoDB" id="108365at2759"/>
<dbReference type="GO" id="GO:0030955">
    <property type="term" value="F:potassium ion binding"/>
    <property type="evidence" value="ECO:0007669"/>
    <property type="project" value="InterPro"/>
</dbReference>
<keyword evidence="9" id="KW-0067">ATP-binding</keyword>
<evidence type="ECO:0000256" key="9">
    <source>
        <dbReference type="ARBA" id="ARBA00022840"/>
    </source>
</evidence>
<evidence type="ECO:0000256" key="6">
    <source>
        <dbReference type="ARBA" id="ARBA00022723"/>
    </source>
</evidence>
<dbReference type="Pfam" id="PF02887">
    <property type="entry name" value="PK_C"/>
    <property type="match status" value="1"/>
</dbReference>
<comment type="pathway">
    <text evidence="2">Carbohydrate degradation; glycolysis; pyruvate from D-glyceraldehyde 3-phosphate: step 5/5.</text>
</comment>
<keyword evidence="8" id="KW-0418">Kinase</keyword>
<proteinExistence type="inferred from homology"/>
<dbReference type="InterPro" id="IPR036918">
    <property type="entry name" value="Pyrv_Knase_C_sf"/>
</dbReference>
<evidence type="ECO:0000256" key="5">
    <source>
        <dbReference type="ARBA" id="ARBA00022679"/>
    </source>
</evidence>
<dbReference type="GO" id="GO:0016301">
    <property type="term" value="F:kinase activity"/>
    <property type="evidence" value="ECO:0007669"/>
    <property type="project" value="UniProtKB-KW"/>
</dbReference>
<evidence type="ECO:0000256" key="11">
    <source>
        <dbReference type="ARBA" id="ARBA00023152"/>
    </source>
</evidence>
<evidence type="ECO:0000256" key="13">
    <source>
        <dbReference type="ARBA" id="ARBA00048152"/>
    </source>
</evidence>
<dbReference type="GO" id="GO:0000287">
    <property type="term" value="F:magnesium ion binding"/>
    <property type="evidence" value="ECO:0007669"/>
    <property type="project" value="InterPro"/>
</dbReference>
<keyword evidence="12" id="KW-0670">Pyruvate</keyword>
<name>A0A5C7IPT9_9ROSI</name>
<dbReference type="EMBL" id="VAHF01000002">
    <property type="protein sequence ID" value="TXG71079.1"/>
    <property type="molecule type" value="Genomic_DNA"/>
</dbReference>
<dbReference type="GO" id="GO:0004743">
    <property type="term" value="F:pyruvate kinase activity"/>
    <property type="evidence" value="ECO:0007669"/>
    <property type="project" value="UniProtKB-EC"/>
</dbReference>
<keyword evidence="10" id="KW-0460">Magnesium</keyword>
<dbReference type="SUPFAM" id="SSF52935">
    <property type="entry name" value="PK C-terminal domain-like"/>
    <property type="match status" value="1"/>
</dbReference>
<evidence type="ECO:0000256" key="1">
    <source>
        <dbReference type="ARBA" id="ARBA00001958"/>
    </source>
</evidence>
<feature type="domain" description="Pyruvate kinase barrel" evidence="14">
    <location>
        <begin position="68"/>
        <end position="124"/>
    </location>
</feature>
<evidence type="ECO:0000259" key="14">
    <source>
        <dbReference type="Pfam" id="PF00224"/>
    </source>
</evidence>
<protein>
    <recommendedName>
        <fullName evidence="4">pyruvate kinase</fullName>
        <ecNumber evidence="4">2.7.1.40</ecNumber>
    </recommendedName>
</protein>
<keyword evidence="5" id="KW-0808">Transferase</keyword>
<dbReference type="Gene3D" id="3.40.1380.20">
    <property type="entry name" value="Pyruvate kinase, C-terminal domain"/>
    <property type="match status" value="1"/>
</dbReference>
<comment type="cofactor">
    <cofactor evidence="1">
        <name>K(+)</name>
        <dbReference type="ChEBI" id="CHEBI:29103"/>
    </cofactor>
</comment>
<accession>A0A5C7IPT9</accession>
<evidence type="ECO:0000256" key="12">
    <source>
        <dbReference type="ARBA" id="ARBA00023317"/>
    </source>
</evidence>
<comment type="similarity">
    <text evidence="3">Belongs to the pyruvate kinase family.</text>
</comment>
<comment type="caution">
    <text evidence="16">The sequence shown here is derived from an EMBL/GenBank/DDBJ whole genome shotgun (WGS) entry which is preliminary data.</text>
</comment>
<dbReference type="InterPro" id="IPR001697">
    <property type="entry name" value="Pyr_Knase"/>
</dbReference>
<keyword evidence="17" id="KW-1185">Reference proteome</keyword>
<evidence type="ECO:0000256" key="10">
    <source>
        <dbReference type="ARBA" id="ARBA00022842"/>
    </source>
</evidence>
<dbReference type="InterPro" id="IPR015793">
    <property type="entry name" value="Pyrv_Knase_brl"/>
</dbReference>